<proteinExistence type="predicted"/>
<dbReference type="Proteomes" id="UP000271098">
    <property type="component" value="Unassembled WGS sequence"/>
</dbReference>
<evidence type="ECO:0000313" key="1">
    <source>
        <dbReference type="EMBL" id="VDK57666.1"/>
    </source>
</evidence>
<evidence type="ECO:0000313" key="2">
    <source>
        <dbReference type="Proteomes" id="UP000271098"/>
    </source>
</evidence>
<reference evidence="1 2" key="1">
    <citation type="submission" date="2018-11" db="EMBL/GenBank/DDBJ databases">
        <authorList>
            <consortium name="Pathogen Informatics"/>
        </authorList>
    </citation>
    <scope>NUCLEOTIDE SEQUENCE [LARGE SCALE GENOMIC DNA]</scope>
</reference>
<dbReference type="OrthoDB" id="10684084at2759"/>
<dbReference type="EMBL" id="UYRT01018393">
    <property type="protein sequence ID" value="VDK57666.1"/>
    <property type="molecule type" value="Genomic_DNA"/>
</dbReference>
<organism evidence="1 2">
    <name type="scientific">Gongylonema pulchrum</name>
    <dbReference type="NCBI Taxonomy" id="637853"/>
    <lineage>
        <taxon>Eukaryota</taxon>
        <taxon>Metazoa</taxon>
        <taxon>Ecdysozoa</taxon>
        <taxon>Nematoda</taxon>
        <taxon>Chromadorea</taxon>
        <taxon>Rhabditida</taxon>
        <taxon>Spirurina</taxon>
        <taxon>Spiruromorpha</taxon>
        <taxon>Spiruroidea</taxon>
        <taxon>Gongylonematidae</taxon>
        <taxon>Gongylonema</taxon>
    </lineage>
</organism>
<gene>
    <name evidence="1" type="ORF">GPUH_LOCUS7232</name>
</gene>
<accession>A0A3P6R4Z1</accession>
<name>A0A3P6R4Z1_9BILA</name>
<sequence>MIRRVQRGSFYDNVPSPVPVHVDSREMPAASQNISVDEQQRFMGSTIYDARSGGGALEMHRQLGDGGPATAEIRRERRTTQIETQVVQLPNNITCVRVGDNLDGMPPIRQQYYDIPVR</sequence>
<protein>
    <submittedName>
        <fullName evidence="1">Uncharacterized protein</fullName>
    </submittedName>
</protein>
<keyword evidence="2" id="KW-1185">Reference proteome</keyword>
<dbReference type="AlphaFoldDB" id="A0A3P6R4Z1"/>